<protein>
    <submittedName>
        <fullName evidence="2">Uncharacterized protein</fullName>
    </submittedName>
</protein>
<name>A0A4Z2IVN5_9TELE</name>
<feature type="compositionally biased region" description="Polar residues" evidence="1">
    <location>
        <begin position="70"/>
        <end position="82"/>
    </location>
</feature>
<dbReference type="EMBL" id="SRLO01000042">
    <property type="protein sequence ID" value="TNN82020.1"/>
    <property type="molecule type" value="Genomic_DNA"/>
</dbReference>
<organism evidence="2 3">
    <name type="scientific">Liparis tanakae</name>
    <name type="common">Tanaka's snailfish</name>
    <dbReference type="NCBI Taxonomy" id="230148"/>
    <lineage>
        <taxon>Eukaryota</taxon>
        <taxon>Metazoa</taxon>
        <taxon>Chordata</taxon>
        <taxon>Craniata</taxon>
        <taxon>Vertebrata</taxon>
        <taxon>Euteleostomi</taxon>
        <taxon>Actinopterygii</taxon>
        <taxon>Neopterygii</taxon>
        <taxon>Teleostei</taxon>
        <taxon>Neoteleostei</taxon>
        <taxon>Acanthomorphata</taxon>
        <taxon>Eupercaria</taxon>
        <taxon>Perciformes</taxon>
        <taxon>Cottioidei</taxon>
        <taxon>Cottales</taxon>
        <taxon>Liparidae</taxon>
        <taxon>Liparis</taxon>
    </lineage>
</organism>
<reference evidence="2 3" key="1">
    <citation type="submission" date="2019-03" db="EMBL/GenBank/DDBJ databases">
        <title>First draft genome of Liparis tanakae, snailfish: a comprehensive survey of snailfish specific genes.</title>
        <authorList>
            <person name="Kim W."/>
            <person name="Song I."/>
            <person name="Jeong J.-H."/>
            <person name="Kim D."/>
            <person name="Kim S."/>
            <person name="Ryu S."/>
            <person name="Song J.Y."/>
            <person name="Lee S.K."/>
        </authorList>
    </citation>
    <scope>NUCLEOTIDE SEQUENCE [LARGE SCALE GENOMIC DNA]</scope>
    <source>
        <tissue evidence="2">Muscle</tissue>
    </source>
</reference>
<comment type="caution">
    <text evidence="2">The sequence shown here is derived from an EMBL/GenBank/DDBJ whole genome shotgun (WGS) entry which is preliminary data.</text>
</comment>
<evidence type="ECO:0000313" key="3">
    <source>
        <dbReference type="Proteomes" id="UP000314294"/>
    </source>
</evidence>
<feature type="region of interest" description="Disordered" evidence="1">
    <location>
        <begin position="58"/>
        <end position="92"/>
    </location>
</feature>
<dbReference type="Proteomes" id="UP000314294">
    <property type="component" value="Unassembled WGS sequence"/>
</dbReference>
<dbReference type="AlphaFoldDB" id="A0A4Z2IVN5"/>
<proteinExistence type="predicted"/>
<gene>
    <name evidence="2" type="ORF">EYF80_007666</name>
</gene>
<evidence type="ECO:0000313" key="2">
    <source>
        <dbReference type="EMBL" id="TNN82020.1"/>
    </source>
</evidence>
<accession>A0A4Z2IVN5</accession>
<sequence length="125" mass="13500">MASLSLRESQVLHKQQQSRELPEVCYPAAQIYSSVDPAASFLLIYLVNKGPEWRDHRARHIAGGKELSHWTASSQPDQSTGEPSHAGPGCLKEAGAEWGVELGLIRPSHAPCAQHPASCTALPPL</sequence>
<keyword evidence="3" id="KW-1185">Reference proteome</keyword>
<evidence type="ECO:0000256" key="1">
    <source>
        <dbReference type="SAM" id="MobiDB-lite"/>
    </source>
</evidence>